<evidence type="ECO:0000313" key="1">
    <source>
        <dbReference type="EMBL" id="AEI94812.1"/>
    </source>
</evidence>
<dbReference type="Proteomes" id="UP000001353">
    <property type="component" value="Chromosome"/>
</dbReference>
<keyword evidence="2" id="KW-1185">Reference proteome</keyword>
<dbReference type="KEGG" id="rli:RLO149_c028520"/>
<organism evidence="1 2">
    <name type="scientific">Roseobacter litoralis (strain ATCC 49566 / DSM 6996 / JCM 21268 / NBRC 15278 / OCh 149)</name>
    <dbReference type="NCBI Taxonomy" id="391595"/>
    <lineage>
        <taxon>Bacteria</taxon>
        <taxon>Pseudomonadati</taxon>
        <taxon>Pseudomonadota</taxon>
        <taxon>Alphaproteobacteria</taxon>
        <taxon>Rhodobacterales</taxon>
        <taxon>Roseobacteraceae</taxon>
        <taxon>Roseobacter</taxon>
    </lineage>
</organism>
<protein>
    <submittedName>
        <fullName evidence="1">Uncharacterized protein</fullName>
    </submittedName>
</protein>
<dbReference type="AlphaFoldDB" id="F7ZG81"/>
<reference evidence="1 2" key="1">
    <citation type="journal article" date="2011" name="BMC Genomics">
        <title>Comparative genome analysis and genome-guided physiological analysis of Roseobacter litoralis.</title>
        <authorList>
            <person name="Kalhoefer D."/>
            <person name="Thole S."/>
            <person name="Voget S."/>
            <person name="Lehmann R."/>
            <person name="Liesegang H."/>
            <person name="Wollher A."/>
            <person name="Daniel R."/>
            <person name="Simon M."/>
            <person name="Brinkhoff T."/>
        </authorList>
    </citation>
    <scope>NUCLEOTIDE SEQUENCE [LARGE SCALE GENOMIC DNA]</scope>
    <source>
        <strain evidence="2">ATCC 49566 / DSM 6996 / JCM 21268 / NBRC 15278 / OCh 149</strain>
    </source>
</reference>
<accession>F7ZG81</accession>
<evidence type="ECO:0000313" key="2">
    <source>
        <dbReference type="Proteomes" id="UP000001353"/>
    </source>
</evidence>
<gene>
    <name evidence="1" type="ordered locus">RLO149_c028520</name>
</gene>
<dbReference type="HOGENOM" id="CLU_2668770_0_0_5"/>
<dbReference type="EMBL" id="CP002623">
    <property type="protein sequence ID" value="AEI94812.1"/>
    <property type="molecule type" value="Genomic_DNA"/>
</dbReference>
<name>F7ZG81_ROSLO</name>
<proteinExistence type="predicted"/>
<sequence>MCSYIDTLLLTLAFPIQAQKCALGSSLNRARPTVGLPSRPAKTVVSLHEVHNSLLQVPEIKFRLGAGMDADQCTS</sequence>